<accession>A0A177MS18</accession>
<evidence type="ECO:0000313" key="2">
    <source>
        <dbReference type="EMBL" id="OAI08578.1"/>
    </source>
</evidence>
<comment type="caution">
    <text evidence="2">The sequence shown here is derived from an EMBL/GenBank/DDBJ whole genome shotgun (WGS) entry which is preliminary data.</text>
</comment>
<dbReference type="RefSeq" id="WP_064007067.1">
    <property type="nucleotide sequence ID" value="NZ_LUUG01000044.1"/>
</dbReference>
<dbReference type="Proteomes" id="UP000078090">
    <property type="component" value="Unassembled WGS sequence"/>
</dbReference>
<sequence length="201" mass="22632">MIEFTPNLLNAERKTARTGGIISIAKYSSNVESEGHIVEIVGWLKPALAKRKNFQGRTDYFQRGELGLSEDWELAHLWAPRFGDEAGAGIMWAPIEMNQTYQNHLLESWLDCLRQAAPGKVKLKAIAISWKGAYLNMYYGWNDQALRGADFLKQVSYQIIDCPVGMTCPKSRVSLLGRKITLELEPPRPGTVPKVRRPSVT</sequence>
<organism evidence="2 3">
    <name type="scientific">Methylomonas methanica</name>
    <dbReference type="NCBI Taxonomy" id="421"/>
    <lineage>
        <taxon>Bacteria</taxon>
        <taxon>Pseudomonadati</taxon>
        <taxon>Pseudomonadota</taxon>
        <taxon>Gammaproteobacteria</taxon>
        <taxon>Methylococcales</taxon>
        <taxon>Methylococcaceae</taxon>
        <taxon>Methylomonas</taxon>
    </lineage>
</organism>
<evidence type="ECO:0000313" key="3">
    <source>
        <dbReference type="Proteomes" id="UP000078090"/>
    </source>
</evidence>
<evidence type="ECO:0000259" key="1">
    <source>
        <dbReference type="Pfam" id="PF15541"/>
    </source>
</evidence>
<protein>
    <recommendedName>
        <fullName evidence="1">Bacterial toxin 4 domain-containing protein</fullName>
    </recommendedName>
</protein>
<dbReference type="OrthoDB" id="9255871at2"/>
<dbReference type="EMBL" id="LUUG01000044">
    <property type="protein sequence ID" value="OAI08578.1"/>
    <property type="molecule type" value="Genomic_DNA"/>
</dbReference>
<gene>
    <name evidence="2" type="ORF">A1332_07360</name>
</gene>
<dbReference type="InterPro" id="IPR029102">
    <property type="entry name" value="Ntox4"/>
</dbReference>
<name>A0A177MS18_METMH</name>
<dbReference type="AlphaFoldDB" id="A0A177MS18"/>
<dbReference type="Pfam" id="PF15541">
    <property type="entry name" value="Ntox4"/>
    <property type="match status" value="1"/>
</dbReference>
<proteinExistence type="predicted"/>
<reference evidence="3" key="1">
    <citation type="submission" date="2016-03" db="EMBL/GenBank/DDBJ databases">
        <authorList>
            <person name="Heylen K."/>
            <person name="De Vos P."/>
            <person name="Vekeman B."/>
        </authorList>
    </citation>
    <scope>NUCLEOTIDE SEQUENCE [LARGE SCALE GENOMIC DNA]</scope>
    <source>
        <strain evidence="3">R-45363</strain>
    </source>
</reference>
<feature type="domain" description="Bacterial toxin 4" evidence="1">
    <location>
        <begin position="70"/>
        <end position="159"/>
    </location>
</feature>